<evidence type="ECO:0000256" key="4">
    <source>
        <dbReference type="SAM" id="MobiDB-lite"/>
    </source>
</evidence>
<keyword evidence="7" id="KW-1185">Reference proteome</keyword>
<evidence type="ECO:0000256" key="1">
    <source>
        <dbReference type="ARBA" id="ARBA00022723"/>
    </source>
</evidence>
<evidence type="ECO:0000259" key="5">
    <source>
        <dbReference type="PROSITE" id="PS50090"/>
    </source>
</evidence>
<dbReference type="PANTHER" id="PTHR47863">
    <property type="entry name" value="RING/FYVE/PHD ZINC FINGER SUPERFAMILY PROTEIN"/>
    <property type="match status" value="1"/>
</dbReference>
<comment type="caution">
    <text evidence="6">The sequence shown here is derived from an EMBL/GenBank/DDBJ whole genome shotgun (WGS) entry which is preliminary data.</text>
</comment>
<dbReference type="EMBL" id="JBJXBP010000001">
    <property type="protein sequence ID" value="KAL3848674.1"/>
    <property type="molecule type" value="Genomic_DNA"/>
</dbReference>
<dbReference type="InterPro" id="IPR009057">
    <property type="entry name" value="Homeodomain-like_sf"/>
</dbReference>
<keyword evidence="3" id="KW-0862">Zinc</keyword>
<dbReference type="Proteomes" id="UP001634393">
    <property type="component" value="Unassembled WGS sequence"/>
</dbReference>
<feature type="region of interest" description="Disordered" evidence="4">
    <location>
        <begin position="193"/>
        <end position="225"/>
    </location>
</feature>
<accession>A0ABD3UGM1</accession>
<dbReference type="InterPro" id="IPR001965">
    <property type="entry name" value="Znf_PHD"/>
</dbReference>
<keyword evidence="2" id="KW-0863">Zinc-finger</keyword>
<feature type="domain" description="Myb-like" evidence="5">
    <location>
        <begin position="255"/>
        <end position="316"/>
    </location>
</feature>
<dbReference type="PROSITE" id="PS50090">
    <property type="entry name" value="MYB_LIKE"/>
    <property type="match status" value="1"/>
</dbReference>
<dbReference type="Gene3D" id="3.30.40.10">
    <property type="entry name" value="Zinc/RING finger domain, C3HC4 (zinc finger)"/>
    <property type="match status" value="1"/>
</dbReference>
<keyword evidence="1" id="KW-0479">Metal-binding</keyword>
<feature type="region of interest" description="Disordered" evidence="4">
    <location>
        <begin position="108"/>
        <end position="127"/>
    </location>
</feature>
<dbReference type="SMART" id="SM00249">
    <property type="entry name" value="PHD"/>
    <property type="match status" value="1"/>
</dbReference>
<reference evidence="6 7" key="1">
    <citation type="submission" date="2024-12" db="EMBL/GenBank/DDBJ databases">
        <title>The unique morphological basis and parallel evolutionary history of personate flowers in Penstemon.</title>
        <authorList>
            <person name="Depatie T.H."/>
            <person name="Wessinger C.A."/>
        </authorList>
    </citation>
    <scope>NUCLEOTIDE SEQUENCE [LARGE SCALE GENOMIC DNA]</scope>
    <source>
        <strain evidence="6">WTNN_2</strain>
        <tissue evidence="6">Leaf</tissue>
    </source>
</reference>
<evidence type="ECO:0000256" key="2">
    <source>
        <dbReference type="ARBA" id="ARBA00022771"/>
    </source>
</evidence>
<organism evidence="6 7">
    <name type="scientific">Penstemon smallii</name>
    <dbReference type="NCBI Taxonomy" id="265156"/>
    <lineage>
        <taxon>Eukaryota</taxon>
        <taxon>Viridiplantae</taxon>
        <taxon>Streptophyta</taxon>
        <taxon>Embryophyta</taxon>
        <taxon>Tracheophyta</taxon>
        <taxon>Spermatophyta</taxon>
        <taxon>Magnoliopsida</taxon>
        <taxon>eudicotyledons</taxon>
        <taxon>Gunneridae</taxon>
        <taxon>Pentapetalae</taxon>
        <taxon>asterids</taxon>
        <taxon>lamiids</taxon>
        <taxon>Lamiales</taxon>
        <taxon>Plantaginaceae</taxon>
        <taxon>Cheloneae</taxon>
        <taxon>Penstemon</taxon>
    </lineage>
</organism>
<dbReference type="InterPro" id="IPR013083">
    <property type="entry name" value="Znf_RING/FYVE/PHD"/>
</dbReference>
<proteinExistence type="predicted"/>
<evidence type="ECO:0000256" key="3">
    <source>
        <dbReference type="ARBA" id="ARBA00022833"/>
    </source>
</evidence>
<name>A0ABD3UGM1_9LAMI</name>
<dbReference type="InterPro" id="IPR001005">
    <property type="entry name" value="SANT/Myb"/>
</dbReference>
<dbReference type="Gene3D" id="1.10.10.60">
    <property type="entry name" value="Homeodomain-like"/>
    <property type="match status" value="1"/>
</dbReference>
<gene>
    <name evidence="6" type="ORF">ACJIZ3_010556</name>
</gene>
<dbReference type="PANTHER" id="PTHR47863:SF5">
    <property type="entry name" value="HOMEODOMAIN-LIKE PROTEIN WITH RING_FYVE_PHD-TYPE ZINC FINGER DOMAIN-CONTAINING PROTEIN-RELATED"/>
    <property type="match status" value="1"/>
</dbReference>
<dbReference type="SUPFAM" id="SSF46689">
    <property type="entry name" value="Homeodomain-like"/>
    <property type="match status" value="1"/>
</dbReference>
<evidence type="ECO:0000313" key="7">
    <source>
        <dbReference type="Proteomes" id="UP001634393"/>
    </source>
</evidence>
<dbReference type="InterPro" id="IPR011011">
    <property type="entry name" value="Znf_FYVE_PHD"/>
</dbReference>
<sequence length="318" mass="36906">MDWSEKKLCIKCDKGENLLLCSENGCPLAIHEGCMGCPARFDGEGNFYCPYCLYKQAVAESCQAKENAMSKRKDLLIFINEEMEGSEEHLRNNRAKAKNPNQLEKEMIQEETHQPSDQDPSLKMHEERKIDDVEEEKIEEEKCISSDEDPLLEMNKESKINGVEKEKIHEEVNDTFSASNDDDALLITHVKGKRKFDRSDSEDRGNAVDSVPSKHKKKQKSTTATQILDEKVDASRKSKQLEQPLVKLANDAFMNGRRKRLRWREEEEEMLMVGVKKFSNPEKQNIPWRKILDFGRHVFDETRVPADLKDKWRNMLDE</sequence>
<feature type="compositionally biased region" description="Basic and acidic residues" evidence="4">
    <location>
        <begin position="197"/>
        <end position="206"/>
    </location>
</feature>
<protein>
    <recommendedName>
        <fullName evidence="5">Myb-like domain-containing protein</fullName>
    </recommendedName>
</protein>
<evidence type="ECO:0000313" key="6">
    <source>
        <dbReference type="EMBL" id="KAL3848674.1"/>
    </source>
</evidence>
<dbReference type="AlphaFoldDB" id="A0ABD3UGM1"/>
<dbReference type="GO" id="GO:0008270">
    <property type="term" value="F:zinc ion binding"/>
    <property type="evidence" value="ECO:0007669"/>
    <property type="project" value="UniProtKB-KW"/>
</dbReference>
<dbReference type="SUPFAM" id="SSF57903">
    <property type="entry name" value="FYVE/PHD zinc finger"/>
    <property type="match status" value="1"/>
</dbReference>